<comment type="caution">
    <text evidence="2">The sequence shown here is derived from an EMBL/GenBank/DDBJ whole genome shotgun (WGS) entry which is preliminary data.</text>
</comment>
<accession>A0A9Q0H3A2</accession>
<evidence type="ECO:0000256" key="1">
    <source>
        <dbReference type="SAM" id="MobiDB-lite"/>
    </source>
</evidence>
<reference evidence="2" key="1">
    <citation type="journal article" date="2023" name="Plant J.">
        <title>The genome of the king protea, Protea cynaroides.</title>
        <authorList>
            <person name="Chang J."/>
            <person name="Duong T.A."/>
            <person name="Schoeman C."/>
            <person name="Ma X."/>
            <person name="Roodt D."/>
            <person name="Barker N."/>
            <person name="Li Z."/>
            <person name="Van de Peer Y."/>
            <person name="Mizrachi E."/>
        </authorList>
    </citation>
    <scope>NUCLEOTIDE SEQUENCE</scope>
    <source>
        <tissue evidence="2">Young leaves</tissue>
    </source>
</reference>
<proteinExistence type="predicted"/>
<feature type="compositionally biased region" description="Polar residues" evidence="1">
    <location>
        <begin position="258"/>
        <end position="267"/>
    </location>
</feature>
<feature type="compositionally biased region" description="Basic and acidic residues" evidence="1">
    <location>
        <begin position="217"/>
        <end position="227"/>
    </location>
</feature>
<evidence type="ECO:0000313" key="2">
    <source>
        <dbReference type="EMBL" id="KAJ4957866.1"/>
    </source>
</evidence>
<gene>
    <name evidence="2" type="ORF">NE237_024977</name>
</gene>
<organism evidence="2 3">
    <name type="scientific">Protea cynaroides</name>
    <dbReference type="NCBI Taxonomy" id="273540"/>
    <lineage>
        <taxon>Eukaryota</taxon>
        <taxon>Viridiplantae</taxon>
        <taxon>Streptophyta</taxon>
        <taxon>Embryophyta</taxon>
        <taxon>Tracheophyta</taxon>
        <taxon>Spermatophyta</taxon>
        <taxon>Magnoliopsida</taxon>
        <taxon>Proteales</taxon>
        <taxon>Proteaceae</taxon>
        <taxon>Protea</taxon>
    </lineage>
</organism>
<keyword evidence="3" id="KW-1185">Reference proteome</keyword>
<name>A0A9Q0H3A2_9MAGN</name>
<dbReference type="EMBL" id="JAMYWD010000010">
    <property type="protein sequence ID" value="KAJ4957866.1"/>
    <property type="molecule type" value="Genomic_DNA"/>
</dbReference>
<dbReference type="AlphaFoldDB" id="A0A9Q0H3A2"/>
<feature type="compositionally biased region" description="Acidic residues" evidence="1">
    <location>
        <begin position="47"/>
        <end position="58"/>
    </location>
</feature>
<feature type="region of interest" description="Disordered" evidence="1">
    <location>
        <begin position="178"/>
        <end position="268"/>
    </location>
</feature>
<protein>
    <submittedName>
        <fullName evidence="2">Uncharacterized protein</fullName>
    </submittedName>
</protein>
<sequence length="312" mass="33441">MDDQMHDLFTEIERECYISPDQEELLRRSEFCKSRFLSVNPECSSGDSEDPEDPEDPYGNESINRKFCGETGVDPVKARGNVSPDHIRTVDLDKDNVPGFSLEKSPADKGLVPAKVVLGFSGDSSSVKQRISAEFLDGTRAPACGAHLDNVAERSGDSALRKKFGLLKKIAEENVNLQSGGLGGDIPVGTESVDTGFKETATKGVSPLKATDQEPESSVRRGKEVRSSLEGGSSKKRSEPPALIGGPVQNAAKRLVPDSSSSENQSFDPLMDAIIELSGVENATADPPENVDILETLKTARHDIPSASMVAP</sequence>
<dbReference type="Proteomes" id="UP001141806">
    <property type="component" value="Unassembled WGS sequence"/>
</dbReference>
<feature type="region of interest" description="Disordered" evidence="1">
    <location>
        <begin position="39"/>
        <end position="65"/>
    </location>
</feature>
<evidence type="ECO:0000313" key="3">
    <source>
        <dbReference type="Proteomes" id="UP001141806"/>
    </source>
</evidence>